<dbReference type="STRING" id="1183438.GKIL_1864"/>
<proteinExistence type="predicted"/>
<accession>U5QK91</accession>
<gene>
    <name evidence="1" type="ORF">GKIL_1864</name>
</gene>
<dbReference type="PROSITE" id="PS51257">
    <property type="entry name" value="PROKAR_LIPOPROTEIN"/>
    <property type="match status" value="1"/>
</dbReference>
<keyword evidence="2" id="KW-1185">Reference proteome</keyword>
<dbReference type="OrthoDB" id="572162at2"/>
<name>U5QK91_GLOK1</name>
<dbReference type="RefSeq" id="WP_023173235.1">
    <property type="nucleotide sequence ID" value="NC_022600.1"/>
</dbReference>
<dbReference type="AlphaFoldDB" id="U5QK91"/>
<protein>
    <recommendedName>
        <fullName evidence="3">Lipoprotein</fullName>
    </recommendedName>
</protein>
<dbReference type="Proteomes" id="UP000017396">
    <property type="component" value="Chromosome"/>
</dbReference>
<evidence type="ECO:0008006" key="3">
    <source>
        <dbReference type="Google" id="ProtNLM"/>
    </source>
</evidence>
<evidence type="ECO:0000313" key="1">
    <source>
        <dbReference type="EMBL" id="AGY58110.1"/>
    </source>
</evidence>
<organism evidence="1 2">
    <name type="scientific">Gloeobacter kilaueensis (strain ATCC BAA-2537 / CCAP 1431/1 / ULC 316 / JS1)</name>
    <dbReference type="NCBI Taxonomy" id="1183438"/>
    <lineage>
        <taxon>Bacteria</taxon>
        <taxon>Bacillati</taxon>
        <taxon>Cyanobacteriota</taxon>
        <taxon>Cyanophyceae</taxon>
        <taxon>Gloeobacterales</taxon>
        <taxon>Gloeobacteraceae</taxon>
        <taxon>Gloeobacter</taxon>
    </lineage>
</organism>
<dbReference type="HOGENOM" id="CLU_112658_0_0_3"/>
<dbReference type="EMBL" id="CP003587">
    <property type="protein sequence ID" value="AGY58110.1"/>
    <property type="molecule type" value="Genomic_DNA"/>
</dbReference>
<dbReference type="eggNOG" id="ENOG5031GDF">
    <property type="taxonomic scope" value="Bacteria"/>
</dbReference>
<dbReference type="KEGG" id="glj:GKIL_1864"/>
<evidence type="ECO:0000313" key="2">
    <source>
        <dbReference type="Proteomes" id="UP000017396"/>
    </source>
</evidence>
<sequence length="141" mass="15023">MDRSRWGLLGILLLVVGCGGTASKIEIALKDLSVNNCPPGSENKTSISLNDNPNEPTHCWQIRGTAVNPASIAAKNVDIFGKIIDANGTPAVTRRRVGSLAQLPAGTSRFDLQVYLPAAAKPPFSLENMKAAGFPNQVDRR</sequence>
<reference evidence="1 2" key="1">
    <citation type="journal article" date="2013" name="PLoS ONE">
        <title>Cultivation and Complete Genome Sequencing of Gloeobacter kilaueensis sp. nov., from a Lava Cave in Kilauea Caldera, Hawai'i.</title>
        <authorList>
            <person name="Saw J.H."/>
            <person name="Schatz M."/>
            <person name="Brown M.V."/>
            <person name="Kunkel D.D."/>
            <person name="Foster J.S."/>
            <person name="Shick H."/>
            <person name="Christensen S."/>
            <person name="Hou S."/>
            <person name="Wan X."/>
            <person name="Donachie S.P."/>
        </authorList>
    </citation>
    <scope>NUCLEOTIDE SEQUENCE [LARGE SCALE GENOMIC DNA]</scope>
    <source>
        <strain evidence="2">JS</strain>
    </source>
</reference>